<gene>
    <name evidence="12" type="ORF">B0I71DRAFT_133093</name>
    <name evidence="11" type="ORF">YALI1_D15937g</name>
</gene>
<comment type="pathway">
    <text evidence="2">Glycolipid biosynthesis; glycosylphosphatidylinositol-anchor biosynthesis.</text>
</comment>
<keyword evidence="9" id="KW-0325">Glycoprotein</keyword>
<dbReference type="eggNOG" id="KOG2459">
    <property type="taxonomic scope" value="Eukaryota"/>
</dbReference>
<evidence type="ECO:0000313" key="11">
    <source>
        <dbReference type="EMBL" id="AOW03986.1"/>
    </source>
</evidence>
<dbReference type="InterPro" id="IPR019540">
    <property type="entry name" value="PtdIno-glycan_biosynth_class_S"/>
</dbReference>
<dbReference type="GO" id="GO:0016255">
    <property type="term" value="P:attachment of GPI anchor to protein"/>
    <property type="evidence" value="ECO:0007669"/>
    <property type="project" value="InterPro"/>
</dbReference>
<comment type="similarity">
    <text evidence="3">Belongs to the PIGS family.</text>
</comment>
<reference evidence="12 14" key="2">
    <citation type="submission" date="2018-07" db="EMBL/GenBank/DDBJ databases">
        <title>Draft Genome Assemblies for Five Robust Yarrowia lipolytica Strains Exhibiting High Lipid Production and Pentose Sugar Utilization and Sugar Alcohol Secretion from Undetoxified Lignocellulosic Biomass Hydrolysates.</title>
        <authorList>
            <consortium name="DOE Joint Genome Institute"/>
            <person name="Walker C."/>
            <person name="Ryu S."/>
            <person name="Na H."/>
            <person name="Zane M."/>
            <person name="LaButti K."/>
            <person name="Lipzen A."/>
            <person name="Haridas S."/>
            <person name="Barry K."/>
            <person name="Grigoriev I.V."/>
            <person name="Quarterman J."/>
            <person name="Slininger P."/>
            <person name="Dien B."/>
            <person name="Trinh C.T."/>
        </authorList>
    </citation>
    <scope>NUCLEOTIDE SEQUENCE [LARGE SCALE GENOMIC DNA]</scope>
    <source>
        <strain evidence="12 14">YB392</strain>
    </source>
</reference>
<dbReference type="OrthoDB" id="28748at2759"/>
<reference evidence="11 13" key="1">
    <citation type="journal article" date="2016" name="PLoS ONE">
        <title>Sequence Assembly of Yarrowia lipolytica Strain W29/CLIB89 Shows Transposable Element Diversity.</title>
        <authorList>
            <person name="Magnan C."/>
            <person name="Yu J."/>
            <person name="Chang I."/>
            <person name="Jahn E."/>
            <person name="Kanomata Y."/>
            <person name="Wu J."/>
            <person name="Zeller M."/>
            <person name="Oakes M."/>
            <person name="Baldi P."/>
            <person name="Sandmeyer S."/>
        </authorList>
    </citation>
    <scope>NUCLEOTIDE SEQUENCE [LARGE SCALE GENOMIC DNA]</scope>
    <source>
        <strain evidence="11">CLIB89</strain>
        <strain evidence="13">CLIB89(W29)</strain>
    </source>
</reference>
<dbReference type="OMA" id="AEHKYAV"/>
<organism evidence="11 13">
    <name type="scientific">Yarrowia lipolytica</name>
    <name type="common">Candida lipolytica</name>
    <dbReference type="NCBI Taxonomy" id="4952"/>
    <lineage>
        <taxon>Eukaryota</taxon>
        <taxon>Fungi</taxon>
        <taxon>Dikarya</taxon>
        <taxon>Ascomycota</taxon>
        <taxon>Saccharomycotina</taxon>
        <taxon>Dipodascomycetes</taxon>
        <taxon>Dipodascales</taxon>
        <taxon>Dipodascales incertae sedis</taxon>
        <taxon>Yarrowia</taxon>
    </lineage>
</organism>
<evidence type="ECO:0000256" key="1">
    <source>
        <dbReference type="ARBA" id="ARBA00004477"/>
    </source>
</evidence>
<dbReference type="VEuPathDB" id="FungiDB:YALI0_D12749g"/>
<evidence type="ECO:0000256" key="3">
    <source>
        <dbReference type="ARBA" id="ARBA00005316"/>
    </source>
</evidence>
<evidence type="ECO:0000256" key="9">
    <source>
        <dbReference type="ARBA" id="ARBA00023180"/>
    </source>
</evidence>
<dbReference type="Proteomes" id="UP000256601">
    <property type="component" value="Unassembled WGS sequence"/>
</dbReference>
<dbReference type="PANTHER" id="PTHR21072:SF13">
    <property type="entry name" value="GPI TRANSAMIDASE COMPONENT PIG-S"/>
    <property type="match status" value="1"/>
</dbReference>
<dbReference type="Pfam" id="PF10510">
    <property type="entry name" value="PIG-S"/>
    <property type="match status" value="1"/>
</dbReference>
<dbReference type="EMBL" id="KZ859010">
    <property type="protein sequence ID" value="RDW25175.1"/>
    <property type="molecule type" value="Genomic_DNA"/>
</dbReference>
<feature type="transmembrane region" description="Helical" evidence="10">
    <location>
        <begin position="16"/>
        <end position="36"/>
    </location>
</feature>
<proteinExistence type="inferred from homology"/>
<dbReference type="GO" id="GO:0042765">
    <property type="term" value="C:GPI-anchor transamidase complex"/>
    <property type="evidence" value="ECO:0007669"/>
    <property type="project" value="InterPro"/>
</dbReference>
<dbReference type="GO" id="GO:0006506">
    <property type="term" value="P:GPI anchor biosynthetic process"/>
    <property type="evidence" value="ECO:0007669"/>
    <property type="project" value="UniProtKB-UniPathway"/>
</dbReference>
<keyword evidence="5 10" id="KW-0812">Transmembrane</keyword>
<evidence type="ECO:0000256" key="8">
    <source>
        <dbReference type="ARBA" id="ARBA00023136"/>
    </source>
</evidence>
<dbReference type="UniPathway" id="UPA00196"/>
<evidence type="ECO:0000256" key="10">
    <source>
        <dbReference type="SAM" id="Phobius"/>
    </source>
</evidence>
<dbReference type="GeneID" id="2911259"/>
<dbReference type="KEGG" id="yli:2911259"/>
<accession>A0A1D8NEC5</accession>
<dbReference type="Proteomes" id="UP000182444">
    <property type="component" value="Chromosome 1D"/>
</dbReference>
<dbReference type="RefSeq" id="XP_502759.1">
    <property type="nucleotide sequence ID" value="XM_502759.1"/>
</dbReference>
<evidence type="ECO:0000256" key="2">
    <source>
        <dbReference type="ARBA" id="ARBA00004687"/>
    </source>
</evidence>
<evidence type="ECO:0000313" key="12">
    <source>
        <dbReference type="EMBL" id="RDW25175.1"/>
    </source>
</evidence>
<name>A0A1D8NEC5_YARLL</name>
<dbReference type="PANTHER" id="PTHR21072">
    <property type="entry name" value="GPI TRANSAMIDASE COMPONENT PIG-S"/>
    <property type="match status" value="1"/>
</dbReference>
<evidence type="ECO:0000256" key="4">
    <source>
        <dbReference type="ARBA" id="ARBA00022502"/>
    </source>
</evidence>
<evidence type="ECO:0000256" key="5">
    <source>
        <dbReference type="ARBA" id="ARBA00022692"/>
    </source>
</evidence>
<keyword evidence="6" id="KW-0256">Endoplasmic reticulum</keyword>
<sequence length="496" mass="55131">MVLIPKEPKEHVERRANILVAYILTFVLLGMPLWLYTTSVERSPLPHDEMAYYDSTVTSELHIKVPVVFSGIDSDTAKDIEAELAQQLASQNIYGWGIIPSTEGVQIHIAEADTPTYTVDTQGQDIKITSPKNDLVKATVASILSVYKPEIQDFLRLVGRNKSKDDLAVIYSPQYYITFSLFHGGGVPVSWDIQPALKEYFDPLLNELQHVATFNVDTQVEHHAELSRKPEEIVDNQYVLTPGDLSTFINSASWGLSSVHKDPTLHFILYVPDIEDLPMHIQGSESDSFVVPQWGGVKLINGQTHFTKEQLKPILETFSAQLLTLLGAPAEPSSPAMRISALSRLFAVKALLISSQTLGSLSRLTKSLPSIAVPISTMNGVQKAIEDLKTSIESLELGKNWKAVYFAAESMKKAQEGFFEKMMVQQMYFPDEHKVAVYLPLLGPIFVVILTGFGRVLRERKARIGEEEAAQEALKGLSEEDRKKKKVTVVAGDVPI</sequence>
<dbReference type="EMBL" id="CP017556">
    <property type="protein sequence ID" value="AOW03986.1"/>
    <property type="molecule type" value="Genomic_DNA"/>
</dbReference>
<dbReference type="VEuPathDB" id="FungiDB:YALI1_D15937g"/>
<keyword evidence="4" id="KW-0337">GPI-anchor biosynthesis</keyword>
<keyword evidence="8 10" id="KW-0472">Membrane</keyword>
<feature type="transmembrane region" description="Helical" evidence="10">
    <location>
        <begin position="435"/>
        <end position="453"/>
    </location>
</feature>
<comment type="subcellular location">
    <subcellularLocation>
        <location evidence="1">Endoplasmic reticulum membrane</location>
        <topology evidence="1">Multi-pass membrane protein</topology>
    </subcellularLocation>
</comment>
<evidence type="ECO:0000256" key="6">
    <source>
        <dbReference type="ARBA" id="ARBA00022824"/>
    </source>
</evidence>
<evidence type="ECO:0000313" key="13">
    <source>
        <dbReference type="Proteomes" id="UP000182444"/>
    </source>
</evidence>
<protein>
    <submittedName>
        <fullName evidence="12">Phosphatidylinositol-glycan biosynthesis class S protein</fullName>
    </submittedName>
</protein>
<evidence type="ECO:0000256" key="7">
    <source>
        <dbReference type="ARBA" id="ARBA00022989"/>
    </source>
</evidence>
<keyword evidence="7 10" id="KW-1133">Transmembrane helix</keyword>
<evidence type="ECO:0000313" key="14">
    <source>
        <dbReference type="Proteomes" id="UP000256601"/>
    </source>
</evidence>
<dbReference type="AlphaFoldDB" id="A0A1D8NEC5"/>